<dbReference type="EMBL" id="VOIW01000006">
    <property type="protein sequence ID" value="MRJ39346.1"/>
    <property type="molecule type" value="Genomic_DNA"/>
</dbReference>
<sequence length="93" mass="9965">MLRARTPCGSGLARESGGSANLTVCWADAFASKSNRRTAAPTFYLRCVEHFVRLTAPFAQKSRIAASVSTMRSESLLILILGAPLNHAGRTQA</sequence>
<dbReference type="Proteomes" id="UP000408764">
    <property type="component" value="Unassembled WGS sequence"/>
</dbReference>
<evidence type="ECO:0000313" key="1">
    <source>
        <dbReference type="EMBL" id="MRJ39346.1"/>
    </source>
</evidence>
<dbReference type="AlphaFoldDB" id="A0A5P1DG99"/>
<proteinExistence type="predicted"/>
<protein>
    <submittedName>
        <fullName evidence="1">Uncharacterized protein</fullName>
    </submittedName>
</protein>
<comment type="caution">
    <text evidence="1">The sequence shown here is derived from an EMBL/GenBank/DDBJ whole genome shotgun (WGS) entry which is preliminary data.</text>
</comment>
<gene>
    <name evidence="1" type="ORF">FRT59_20545</name>
</gene>
<reference evidence="1 2" key="1">
    <citation type="submission" date="2019-08" db="EMBL/GenBank/DDBJ databases">
        <title>Pseudomonas haemolytica sp. nov. isolated from raw milk and skim milk concentrate.</title>
        <authorList>
            <person name="Hofmann K."/>
            <person name="Huptas C."/>
            <person name="Doll E."/>
            <person name="Scherer S."/>
            <person name="Wenning M."/>
        </authorList>
    </citation>
    <scope>NUCLEOTIDE SEQUENCE [LARGE SCALE GENOMIC DNA]</scope>
    <source>
        <strain evidence="1 2">DSM 108987</strain>
    </source>
</reference>
<evidence type="ECO:0000313" key="2">
    <source>
        <dbReference type="Proteomes" id="UP000408764"/>
    </source>
</evidence>
<name>A0A5P1DG99_9PSED</name>
<accession>A0A5P1DG99</accession>
<organism evidence="1 2">
    <name type="scientific">Pseudomonas haemolytica</name>
    <dbReference type="NCBI Taxonomy" id="2600065"/>
    <lineage>
        <taxon>Bacteria</taxon>
        <taxon>Pseudomonadati</taxon>
        <taxon>Pseudomonadota</taxon>
        <taxon>Gammaproteobacteria</taxon>
        <taxon>Pseudomonadales</taxon>
        <taxon>Pseudomonadaceae</taxon>
        <taxon>Pseudomonas</taxon>
    </lineage>
</organism>